<dbReference type="PANTHER" id="PTHR43537">
    <property type="entry name" value="TRANSCRIPTIONAL REGULATOR, GNTR FAMILY"/>
    <property type="match status" value="1"/>
</dbReference>
<dbReference type="CDD" id="cd07377">
    <property type="entry name" value="WHTH_GntR"/>
    <property type="match status" value="1"/>
</dbReference>
<keyword evidence="6" id="KW-1185">Reference proteome</keyword>
<organism evidence="5 6">
    <name type="scientific">Sinimarinibacterium flocculans</name>
    <dbReference type="NCBI Taxonomy" id="985250"/>
    <lineage>
        <taxon>Bacteria</taxon>
        <taxon>Pseudomonadati</taxon>
        <taxon>Pseudomonadota</taxon>
        <taxon>Gammaproteobacteria</taxon>
        <taxon>Nevskiales</taxon>
        <taxon>Nevskiaceae</taxon>
        <taxon>Sinimarinibacterium</taxon>
    </lineage>
</organism>
<dbReference type="GO" id="GO:0003700">
    <property type="term" value="F:DNA-binding transcription factor activity"/>
    <property type="evidence" value="ECO:0007669"/>
    <property type="project" value="InterPro"/>
</dbReference>
<dbReference type="InterPro" id="IPR008920">
    <property type="entry name" value="TF_FadR/GntR_C"/>
</dbReference>
<dbReference type="SMART" id="SM00895">
    <property type="entry name" value="FCD"/>
    <property type="match status" value="1"/>
</dbReference>
<protein>
    <submittedName>
        <fullName evidence="5">GntR family transcriptional regulator</fullName>
    </submittedName>
</protein>
<keyword evidence="1" id="KW-0805">Transcription regulation</keyword>
<dbReference type="InterPro" id="IPR036390">
    <property type="entry name" value="WH_DNA-bd_sf"/>
</dbReference>
<sequence length="255" mass="28388">MFQAISKRSVSDEVFEQLCNRIVSRELKAGEELPSERLLSEMLGVSRNAVREAIKRLQQARMVEVKHGGTTTVLDYRIEAGADLLPSLLFDRQGRIQVDVARSIVRMRQVLSPEIAGDAAVHGGPSTADRLDAIVDAMVVAVAPAELQRLAFEFWEVLVDGSGNIAYRLAFNSLRKTYEPIWDLLTKMLGRDLQKLGAFRKLAVMVRQGDRGGAMECAREYIDGSSNAIYQFLDLYEQHAQTAPKDGPPESRRAP</sequence>
<gene>
    <name evidence="5" type="ORF">C8D93_11614</name>
</gene>
<dbReference type="Gene3D" id="1.10.10.10">
    <property type="entry name" value="Winged helix-like DNA-binding domain superfamily/Winged helix DNA-binding domain"/>
    <property type="match status" value="1"/>
</dbReference>
<dbReference type="RefSeq" id="WP_170124136.1">
    <property type="nucleotide sequence ID" value="NZ_CAWNXA010000016.1"/>
</dbReference>
<dbReference type="SMART" id="SM00345">
    <property type="entry name" value="HTH_GNTR"/>
    <property type="match status" value="1"/>
</dbReference>
<evidence type="ECO:0000259" key="4">
    <source>
        <dbReference type="PROSITE" id="PS50949"/>
    </source>
</evidence>
<dbReference type="PANTHER" id="PTHR43537:SF24">
    <property type="entry name" value="GLUCONATE OPERON TRANSCRIPTIONAL REPRESSOR"/>
    <property type="match status" value="1"/>
</dbReference>
<keyword evidence="2" id="KW-0238">DNA-binding</keyword>
<dbReference type="AlphaFoldDB" id="A0A318E4K1"/>
<evidence type="ECO:0000256" key="2">
    <source>
        <dbReference type="ARBA" id="ARBA00023125"/>
    </source>
</evidence>
<evidence type="ECO:0000313" key="5">
    <source>
        <dbReference type="EMBL" id="PXV63618.1"/>
    </source>
</evidence>
<dbReference type="Gene3D" id="1.20.120.530">
    <property type="entry name" value="GntR ligand-binding domain-like"/>
    <property type="match status" value="1"/>
</dbReference>
<dbReference type="GO" id="GO:0003677">
    <property type="term" value="F:DNA binding"/>
    <property type="evidence" value="ECO:0007669"/>
    <property type="project" value="UniProtKB-KW"/>
</dbReference>
<dbReference type="Pfam" id="PF07729">
    <property type="entry name" value="FCD"/>
    <property type="match status" value="1"/>
</dbReference>
<proteinExistence type="predicted"/>
<dbReference type="InterPro" id="IPR000524">
    <property type="entry name" value="Tscrpt_reg_HTH_GntR"/>
</dbReference>
<dbReference type="InterPro" id="IPR036388">
    <property type="entry name" value="WH-like_DNA-bd_sf"/>
</dbReference>
<dbReference type="SUPFAM" id="SSF46785">
    <property type="entry name" value="Winged helix' DNA-binding domain"/>
    <property type="match status" value="1"/>
</dbReference>
<dbReference type="Proteomes" id="UP000248330">
    <property type="component" value="Unassembled WGS sequence"/>
</dbReference>
<dbReference type="SUPFAM" id="SSF48008">
    <property type="entry name" value="GntR ligand-binding domain-like"/>
    <property type="match status" value="1"/>
</dbReference>
<accession>A0A318E4K1</accession>
<dbReference type="PRINTS" id="PR00035">
    <property type="entry name" value="HTHGNTR"/>
</dbReference>
<reference evidence="5 6" key="1">
    <citation type="submission" date="2018-04" db="EMBL/GenBank/DDBJ databases">
        <title>Genomic Encyclopedia of Type Strains, Phase IV (KMG-IV): sequencing the most valuable type-strain genomes for metagenomic binning, comparative biology and taxonomic classification.</title>
        <authorList>
            <person name="Goeker M."/>
        </authorList>
    </citation>
    <scope>NUCLEOTIDE SEQUENCE [LARGE SCALE GENOMIC DNA]</scope>
    <source>
        <strain evidence="5 6">DSM 104150</strain>
    </source>
</reference>
<evidence type="ECO:0000313" key="6">
    <source>
        <dbReference type="Proteomes" id="UP000248330"/>
    </source>
</evidence>
<evidence type="ECO:0000256" key="3">
    <source>
        <dbReference type="ARBA" id="ARBA00023163"/>
    </source>
</evidence>
<evidence type="ECO:0000256" key="1">
    <source>
        <dbReference type="ARBA" id="ARBA00023015"/>
    </source>
</evidence>
<dbReference type="EMBL" id="QICN01000016">
    <property type="protein sequence ID" value="PXV63618.1"/>
    <property type="molecule type" value="Genomic_DNA"/>
</dbReference>
<dbReference type="PROSITE" id="PS50949">
    <property type="entry name" value="HTH_GNTR"/>
    <property type="match status" value="1"/>
</dbReference>
<dbReference type="Pfam" id="PF00392">
    <property type="entry name" value="GntR"/>
    <property type="match status" value="1"/>
</dbReference>
<feature type="domain" description="HTH gntR-type" evidence="4">
    <location>
        <begin position="8"/>
        <end position="76"/>
    </location>
</feature>
<keyword evidence="3" id="KW-0804">Transcription</keyword>
<dbReference type="InterPro" id="IPR011711">
    <property type="entry name" value="GntR_C"/>
</dbReference>
<comment type="caution">
    <text evidence="5">The sequence shown here is derived from an EMBL/GenBank/DDBJ whole genome shotgun (WGS) entry which is preliminary data.</text>
</comment>
<name>A0A318E4K1_9GAMM</name>